<dbReference type="SUPFAM" id="SSF81321">
    <property type="entry name" value="Family A G protein-coupled receptor-like"/>
    <property type="match status" value="1"/>
</dbReference>
<keyword evidence="4" id="KW-0716">Sensory transduction</keyword>
<organism evidence="20 21">
    <name type="scientific">Caenorhabditis angaria</name>
    <dbReference type="NCBI Taxonomy" id="860376"/>
    <lineage>
        <taxon>Eukaryota</taxon>
        <taxon>Metazoa</taxon>
        <taxon>Ecdysozoa</taxon>
        <taxon>Nematoda</taxon>
        <taxon>Chromadorea</taxon>
        <taxon>Rhabditida</taxon>
        <taxon>Rhabditina</taxon>
        <taxon>Rhabditomorpha</taxon>
        <taxon>Rhabditoidea</taxon>
        <taxon>Rhabditidae</taxon>
        <taxon>Peloderinae</taxon>
        <taxon>Caenorhabditis</taxon>
    </lineage>
</organism>
<sequence>MKKWIDIIQSIAAIFSILLNVVLIILIIKKSPKELGTYKYLLLFIAWFEIFYSLLDVILSPIAFSHDSIFLMIVSVKNSIFSKDVLFLLDSIFCAFFGVSMGMFAVNFIYRFFVATGSERLKSFKGAWIICWLMIPCIYGGIWGLLCYSVLGPTVEINEQIRTDILLIFDWSVEDITYLGPYVYQKQHNGSYIIDINSIIAIFIAFGIIVSSLIAIFYCGIKCYMNLEILMPDNKSNRFKNLQSQLFFALVTQTLIPVILLHLPISLIFIFTLMEKNLGSLSAIVSVTIALFPMLDPLPTIFIVKSYREAIFIFEKWFSHPQEDVNAPQMRHDVKD</sequence>
<evidence type="ECO:0000256" key="13">
    <source>
        <dbReference type="ARBA" id="ARBA00054965"/>
    </source>
</evidence>
<evidence type="ECO:0000313" key="21">
    <source>
        <dbReference type="Proteomes" id="UP001152747"/>
    </source>
</evidence>
<proteinExistence type="inferred from homology"/>
<keyword evidence="7 19" id="KW-1133">Transmembrane helix</keyword>
<protein>
    <recommendedName>
        <fullName evidence="16">Serpentine receptor class r-10</fullName>
    </recommendedName>
    <alternativeName>
        <fullName evidence="17">Odorant response abnormal protein 10</fullName>
    </alternativeName>
    <alternativeName>
        <fullName evidence="18">Olfactory receptor 10</fullName>
    </alternativeName>
</protein>
<keyword evidence="3" id="KW-0145">Chemotaxis</keyword>
<evidence type="ECO:0000256" key="16">
    <source>
        <dbReference type="ARBA" id="ARBA00067967"/>
    </source>
</evidence>
<accession>A0A9P1N5W6</accession>
<evidence type="ECO:0000256" key="9">
    <source>
        <dbReference type="ARBA" id="ARBA00023136"/>
    </source>
</evidence>
<keyword evidence="8" id="KW-0969">Cilium</keyword>
<feature type="transmembrane region" description="Helical" evidence="19">
    <location>
        <begin position="199"/>
        <end position="225"/>
    </location>
</feature>
<dbReference type="PANTHER" id="PTHR22943">
    <property type="entry name" value="7-TRANSMEMBRANE DOMAIN RECEPTOR C.ELEGANS"/>
    <property type="match status" value="1"/>
</dbReference>
<keyword evidence="9 19" id="KW-0472">Membrane</keyword>
<comment type="subunit">
    <text evidence="15">Interacts with odr-4.</text>
</comment>
<evidence type="ECO:0000256" key="4">
    <source>
        <dbReference type="ARBA" id="ARBA00022606"/>
    </source>
</evidence>
<comment type="subcellular location">
    <subcellularLocation>
        <location evidence="1">Cell projection</location>
        <location evidence="1">Cilium membrane</location>
        <topology evidence="1">Multi-pass membrane protein</topology>
    </subcellularLocation>
</comment>
<dbReference type="GO" id="GO:0060170">
    <property type="term" value="C:ciliary membrane"/>
    <property type="evidence" value="ECO:0007669"/>
    <property type="project" value="UniProtKB-SubCell"/>
</dbReference>
<evidence type="ECO:0000256" key="10">
    <source>
        <dbReference type="ARBA" id="ARBA00023170"/>
    </source>
</evidence>
<reference evidence="20" key="1">
    <citation type="submission" date="2022-11" db="EMBL/GenBank/DDBJ databases">
        <authorList>
            <person name="Kikuchi T."/>
        </authorList>
    </citation>
    <scope>NUCLEOTIDE SEQUENCE</scope>
    <source>
        <strain evidence="20">PS1010</strain>
    </source>
</reference>
<dbReference type="InterPro" id="IPR019428">
    <property type="entry name" value="7TM_GPCR_serpentine_rcpt_Str"/>
</dbReference>
<keyword evidence="10" id="KW-0675">Receptor</keyword>
<gene>
    <name evidence="20" type="ORF">CAMP_LOCUS15017</name>
</gene>
<keyword evidence="5 19" id="KW-0812">Transmembrane</keyword>
<dbReference type="EMBL" id="CANHGI010000005">
    <property type="protein sequence ID" value="CAI5452380.1"/>
    <property type="molecule type" value="Genomic_DNA"/>
</dbReference>
<dbReference type="FunFam" id="1.20.1070.10:FF:000128">
    <property type="entry name" value="Seven TM Receptor"/>
    <property type="match status" value="1"/>
</dbReference>
<evidence type="ECO:0000256" key="11">
    <source>
        <dbReference type="ARBA" id="ARBA00023180"/>
    </source>
</evidence>
<dbReference type="PANTHER" id="PTHR22943:SF248">
    <property type="entry name" value="SEVEN TM RECEPTOR"/>
    <property type="match status" value="1"/>
</dbReference>
<comment type="caution">
    <text evidence="20">The sequence shown here is derived from an EMBL/GenBank/DDBJ whole genome shotgun (WGS) entry which is preliminary data.</text>
</comment>
<evidence type="ECO:0000313" key="20">
    <source>
        <dbReference type="EMBL" id="CAI5452380.1"/>
    </source>
</evidence>
<dbReference type="Proteomes" id="UP001152747">
    <property type="component" value="Unassembled WGS sequence"/>
</dbReference>
<comment type="similarity">
    <text evidence="14">Belongs to the nematode receptor-like protein str family.</text>
</comment>
<feature type="transmembrane region" description="Helical" evidence="19">
    <location>
        <begin position="40"/>
        <end position="65"/>
    </location>
</feature>
<keyword evidence="6" id="KW-0552">Olfaction</keyword>
<feature type="transmembrane region" description="Helical" evidence="19">
    <location>
        <begin position="85"/>
        <end position="114"/>
    </location>
</feature>
<keyword evidence="2" id="KW-1003">Cell membrane</keyword>
<keyword evidence="21" id="KW-1185">Reference proteome</keyword>
<evidence type="ECO:0000256" key="7">
    <source>
        <dbReference type="ARBA" id="ARBA00022989"/>
    </source>
</evidence>
<name>A0A9P1N5W6_9PELO</name>
<keyword evidence="11" id="KW-0325">Glycoprotein</keyword>
<comment type="function">
    <text evidence="13">An odorant receptor which affects chemotaxis to the volatile odorant diacetyl. Specifies AWA neuronal cell fate via the odr-7 pathway.</text>
</comment>
<dbReference type="Pfam" id="PF10326">
    <property type="entry name" value="7TM_GPCR_Str"/>
    <property type="match status" value="1"/>
</dbReference>
<dbReference type="GO" id="GO:0006935">
    <property type="term" value="P:chemotaxis"/>
    <property type="evidence" value="ECO:0007669"/>
    <property type="project" value="UniProtKB-KW"/>
</dbReference>
<dbReference type="OrthoDB" id="2101615at2759"/>
<evidence type="ECO:0000256" key="8">
    <source>
        <dbReference type="ARBA" id="ARBA00023069"/>
    </source>
</evidence>
<evidence type="ECO:0000256" key="17">
    <source>
        <dbReference type="ARBA" id="ARBA00078653"/>
    </source>
</evidence>
<evidence type="ECO:0000256" key="14">
    <source>
        <dbReference type="ARBA" id="ARBA00061678"/>
    </source>
</evidence>
<evidence type="ECO:0000256" key="5">
    <source>
        <dbReference type="ARBA" id="ARBA00022692"/>
    </source>
</evidence>
<feature type="transmembrane region" description="Helical" evidence="19">
    <location>
        <begin position="6"/>
        <end position="28"/>
    </location>
</feature>
<dbReference type="AlphaFoldDB" id="A0A9P1N5W6"/>
<feature type="transmembrane region" description="Helical" evidence="19">
    <location>
        <begin position="246"/>
        <end position="271"/>
    </location>
</feature>
<evidence type="ECO:0000256" key="1">
    <source>
        <dbReference type="ARBA" id="ARBA00004272"/>
    </source>
</evidence>
<dbReference type="GO" id="GO:0042048">
    <property type="term" value="P:olfactory behavior"/>
    <property type="evidence" value="ECO:0007669"/>
    <property type="project" value="TreeGrafter"/>
</dbReference>
<evidence type="ECO:0000256" key="15">
    <source>
        <dbReference type="ARBA" id="ARBA00064300"/>
    </source>
</evidence>
<feature type="transmembrane region" description="Helical" evidence="19">
    <location>
        <begin position="283"/>
        <end position="304"/>
    </location>
</feature>
<keyword evidence="12" id="KW-0966">Cell projection</keyword>
<evidence type="ECO:0000256" key="3">
    <source>
        <dbReference type="ARBA" id="ARBA00022500"/>
    </source>
</evidence>
<evidence type="ECO:0000256" key="2">
    <source>
        <dbReference type="ARBA" id="ARBA00022475"/>
    </source>
</evidence>
<feature type="transmembrane region" description="Helical" evidence="19">
    <location>
        <begin position="126"/>
        <end position="151"/>
    </location>
</feature>
<evidence type="ECO:0000256" key="19">
    <source>
        <dbReference type="SAM" id="Phobius"/>
    </source>
</evidence>
<dbReference type="GO" id="GO:0038022">
    <property type="term" value="F:G protein-coupled olfactory receptor activity"/>
    <property type="evidence" value="ECO:0007669"/>
    <property type="project" value="TreeGrafter"/>
</dbReference>
<evidence type="ECO:0000256" key="6">
    <source>
        <dbReference type="ARBA" id="ARBA00022725"/>
    </source>
</evidence>
<evidence type="ECO:0000256" key="12">
    <source>
        <dbReference type="ARBA" id="ARBA00023273"/>
    </source>
</evidence>
<evidence type="ECO:0000256" key="18">
    <source>
        <dbReference type="ARBA" id="ARBA00082489"/>
    </source>
</evidence>